<organism evidence="2 3">
    <name type="scientific">Paenibacillus algicola</name>
    <dbReference type="NCBI Taxonomy" id="2565926"/>
    <lineage>
        <taxon>Bacteria</taxon>
        <taxon>Bacillati</taxon>
        <taxon>Bacillota</taxon>
        <taxon>Bacilli</taxon>
        <taxon>Bacillales</taxon>
        <taxon>Paenibacillaceae</taxon>
        <taxon>Paenibacillus</taxon>
    </lineage>
</organism>
<feature type="transmembrane region" description="Helical" evidence="1">
    <location>
        <begin position="47"/>
        <end position="68"/>
    </location>
</feature>
<evidence type="ECO:0008006" key="4">
    <source>
        <dbReference type="Google" id="ProtNLM"/>
    </source>
</evidence>
<name>A0A4V1G4G5_9BACL</name>
<keyword evidence="3" id="KW-1185">Reference proteome</keyword>
<evidence type="ECO:0000313" key="2">
    <source>
        <dbReference type="EMBL" id="QCT04614.1"/>
    </source>
</evidence>
<dbReference type="Proteomes" id="UP000300879">
    <property type="component" value="Chromosome"/>
</dbReference>
<feature type="transmembrane region" description="Helical" evidence="1">
    <location>
        <begin position="12"/>
        <end position="35"/>
    </location>
</feature>
<dbReference type="AlphaFoldDB" id="A0A4V1G4G5"/>
<accession>A0A4V1G4G5</accession>
<keyword evidence="1" id="KW-1133">Transmembrane helix</keyword>
<dbReference type="KEGG" id="palo:E6C60_3909"/>
<keyword evidence="1" id="KW-0812">Transmembrane</keyword>
<dbReference type="Pfam" id="PF09527">
    <property type="entry name" value="ATPase_gene1"/>
    <property type="match status" value="1"/>
</dbReference>
<proteinExistence type="predicted"/>
<dbReference type="RefSeq" id="WP_138227298.1">
    <property type="nucleotide sequence ID" value="NZ_CP040396.1"/>
</dbReference>
<reference evidence="2 3" key="1">
    <citation type="submission" date="2019-05" db="EMBL/GenBank/DDBJ databases">
        <authorList>
            <person name="Chen C."/>
        </authorList>
    </citation>
    <scope>NUCLEOTIDE SEQUENCE [LARGE SCALE GENOMIC DNA]</scope>
    <source>
        <strain evidence="2 3">HB172198</strain>
    </source>
</reference>
<evidence type="ECO:0000256" key="1">
    <source>
        <dbReference type="SAM" id="Phobius"/>
    </source>
</evidence>
<keyword evidence="1" id="KW-0472">Membrane</keyword>
<gene>
    <name evidence="2" type="ORF">E6C60_3909</name>
</gene>
<dbReference type="EMBL" id="CP040396">
    <property type="protein sequence ID" value="QCT04614.1"/>
    <property type="molecule type" value="Genomic_DNA"/>
</dbReference>
<evidence type="ECO:0000313" key="3">
    <source>
        <dbReference type="Proteomes" id="UP000300879"/>
    </source>
</evidence>
<protein>
    <recommendedName>
        <fullName evidence="4">ATPase F0F1</fullName>
    </recommendedName>
</protein>
<dbReference type="InterPro" id="IPR032820">
    <property type="entry name" value="ATPase_put"/>
</dbReference>
<sequence length="77" mass="8501">MKNPNSQDNPWMIALYLGGSGGLLAAYIVIGFFAGRWVMEWMDGPRYWLAIGTLTGLALGILNISLLIKKFLGAQRE</sequence>